<dbReference type="STRING" id="109232.RMONA_00545"/>
<sequence>MHNIYKLKFYQILHHRKRYYVGEIDIIALRNKEIVFIEVKARSSKIDDRFVSFNQQRRITRAAEMFLSSNSKYRNYNIRFDL</sequence>
<evidence type="ECO:0000256" key="1">
    <source>
        <dbReference type="ARBA" id="ARBA00006738"/>
    </source>
</evidence>
<evidence type="ECO:0000313" key="2">
    <source>
        <dbReference type="EMBL" id="CEO16531.1"/>
    </source>
</evidence>
<dbReference type="AlphaFoldDB" id="A0A0B7IXI3"/>
<dbReference type="SUPFAM" id="SSF52980">
    <property type="entry name" value="Restriction endonuclease-like"/>
    <property type="match status" value="1"/>
</dbReference>
<comment type="similarity">
    <text evidence="1">Belongs to the UPF0102 family.</text>
</comment>
<protein>
    <recommendedName>
        <fullName evidence="4">YraN family protein</fullName>
    </recommendedName>
</protein>
<dbReference type="Proteomes" id="UP000018149">
    <property type="component" value="Chromosome I"/>
</dbReference>
<dbReference type="InterPro" id="IPR011335">
    <property type="entry name" value="Restrct_endonuc-II-like"/>
</dbReference>
<dbReference type="EMBL" id="LN794217">
    <property type="protein sequence ID" value="CEO16531.1"/>
    <property type="molecule type" value="Genomic_DNA"/>
</dbReference>
<dbReference type="RefSeq" id="WP_023507142.1">
    <property type="nucleotide sequence ID" value="NZ_LN794217.1"/>
</dbReference>
<dbReference type="GO" id="GO:0003676">
    <property type="term" value="F:nucleic acid binding"/>
    <property type="evidence" value="ECO:0007669"/>
    <property type="project" value="InterPro"/>
</dbReference>
<reference evidence="3" key="2">
    <citation type="submission" date="2015-01" db="EMBL/GenBank/DDBJ databases">
        <authorList>
            <person name="Felsheim R."/>
        </authorList>
    </citation>
    <scope>NUCLEOTIDE SEQUENCE [LARGE SCALE GENOMIC DNA]</scope>
    <source>
        <strain evidence="3">IrR/Munich</strain>
    </source>
</reference>
<dbReference type="InterPro" id="IPR011856">
    <property type="entry name" value="tRNA_endonuc-like_dom_sf"/>
</dbReference>
<evidence type="ECO:0000313" key="3">
    <source>
        <dbReference type="Proteomes" id="UP000018149"/>
    </source>
</evidence>
<proteinExistence type="inferred from homology"/>
<dbReference type="Gene3D" id="3.40.1350.10">
    <property type="match status" value="1"/>
</dbReference>
<gene>
    <name evidence="2" type="ORF">RMONA_00545</name>
</gene>
<dbReference type="PANTHER" id="PTHR34039:SF1">
    <property type="entry name" value="UPF0102 PROTEIN YRAN"/>
    <property type="match status" value="1"/>
</dbReference>
<dbReference type="PANTHER" id="PTHR34039">
    <property type="entry name" value="UPF0102 PROTEIN YRAN"/>
    <property type="match status" value="1"/>
</dbReference>
<dbReference type="Pfam" id="PF02021">
    <property type="entry name" value="UPF0102"/>
    <property type="match status" value="1"/>
</dbReference>
<dbReference type="HOGENOM" id="CLU_115353_0_4_5"/>
<organism evidence="2 3">
    <name type="scientific">Rickettsia monacensis</name>
    <dbReference type="NCBI Taxonomy" id="109232"/>
    <lineage>
        <taxon>Bacteria</taxon>
        <taxon>Pseudomonadati</taxon>
        <taxon>Pseudomonadota</taxon>
        <taxon>Alphaproteobacteria</taxon>
        <taxon>Rickettsiales</taxon>
        <taxon>Rickettsiaceae</taxon>
        <taxon>Rickettsieae</taxon>
        <taxon>Rickettsia</taxon>
        <taxon>spotted fever group</taxon>
    </lineage>
</organism>
<dbReference type="InterPro" id="IPR003509">
    <property type="entry name" value="UPF0102_YraN-like"/>
</dbReference>
<dbReference type="KEGG" id="rmc:RMONA_00545"/>
<evidence type="ECO:0008006" key="4">
    <source>
        <dbReference type="Google" id="ProtNLM"/>
    </source>
</evidence>
<accession>A0A0B7IXI3</accession>
<reference evidence="2 3" key="1">
    <citation type="submission" date="2015-01" db="EMBL/GenBank/DDBJ databases">
        <title>Draft genome sequence of Rickettsia monacensis strain IrR/Munich.</title>
        <authorList>
            <person name="Felsheim R.F."/>
            <person name="Johnson S.L."/>
            <person name="Kurtti T.J."/>
            <person name="Munderloh U.G."/>
        </authorList>
    </citation>
    <scope>NUCLEOTIDE SEQUENCE [LARGE SCALE GENOMIC DNA]</scope>
    <source>
        <strain evidence="2 3">IrR/Munich</strain>
    </source>
</reference>
<keyword evidence="3" id="KW-1185">Reference proteome</keyword>
<name>A0A0B7IXI3_9RICK</name>